<dbReference type="InterPro" id="IPR050080">
    <property type="entry name" value="RNase_PH"/>
</dbReference>
<dbReference type="GO" id="GO:0000177">
    <property type="term" value="C:cytoplasmic exosome (RNase complex)"/>
    <property type="evidence" value="ECO:0007669"/>
    <property type="project" value="TreeGrafter"/>
</dbReference>
<dbReference type="GO" id="GO:0071051">
    <property type="term" value="P:poly(A)-dependent snoRNA 3'-end processing"/>
    <property type="evidence" value="ECO:0007669"/>
    <property type="project" value="TreeGrafter"/>
</dbReference>
<evidence type="ECO:0000259" key="3">
    <source>
        <dbReference type="Pfam" id="PF03725"/>
    </source>
</evidence>
<dbReference type="InterPro" id="IPR020568">
    <property type="entry name" value="Ribosomal_Su5_D2-typ_SF"/>
</dbReference>
<dbReference type="GO" id="GO:0005730">
    <property type="term" value="C:nucleolus"/>
    <property type="evidence" value="ECO:0007669"/>
    <property type="project" value="TreeGrafter"/>
</dbReference>
<proteinExistence type="inferred from homology"/>
<dbReference type="Pfam" id="PF01138">
    <property type="entry name" value="RNase_PH"/>
    <property type="match status" value="1"/>
</dbReference>
<dbReference type="VEuPathDB" id="AmoebaDB:EHI8A_111360"/>
<dbReference type="OMA" id="ECRINTH"/>
<comment type="similarity">
    <text evidence="1">Belongs to the RNase PH family.</text>
</comment>
<reference evidence="4 5" key="1">
    <citation type="submission" date="2016-05" db="EMBL/GenBank/DDBJ databases">
        <title>First whole genome sequencing of Entamoeba histolytica HM1:IMSS-clone-6.</title>
        <authorList>
            <person name="Mukherjee Avik.K."/>
            <person name="Izumyama S."/>
            <person name="Nakada-Tsukui K."/>
            <person name="Nozaki T."/>
        </authorList>
    </citation>
    <scope>NUCLEOTIDE SEQUENCE [LARGE SCALE GENOMIC DNA]</scope>
    <source>
        <strain evidence="4 5">HM1:IMSS clone 6</strain>
    </source>
</reference>
<name>A0A5K1VQK9_ENTHI</name>
<dbReference type="VEuPathDB" id="AmoebaDB:KM1_029890"/>
<dbReference type="GO" id="GO:0003723">
    <property type="term" value="F:RNA binding"/>
    <property type="evidence" value="ECO:0007669"/>
    <property type="project" value="TreeGrafter"/>
</dbReference>
<dbReference type="AlphaFoldDB" id="A0A5K1VQK9"/>
<comment type="caution">
    <text evidence="4">The sequence shown here is derived from an EMBL/GenBank/DDBJ whole genome shotgun (WGS) entry which is preliminary data.</text>
</comment>
<dbReference type="InterPro" id="IPR015847">
    <property type="entry name" value="ExoRNase_PH_dom2"/>
</dbReference>
<dbReference type="GO" id="GO:0071028">
    <property type="term" value="P:nuclear mRNA surveillance"/>
    <property type="evidence" value="ECO:0007669"/>
    <property type="project" value="TreeGrafter"/>
</dbReference>
<dbReference type="VEuPathDB" id="AmoebaDB:EHI7A_104520"/>
<dbReference type="Proteomes" id="UP000078387">
    <property type="component" value="Unassembled WGS sequence"/>
</dbReference>
<dbReference type="VEuPathDB" id="AmoebaDB:EHI5A_013480"/>
<dbReference type="GO" id="GO:0016075">
    <property type="term" value="P:rRNA catabolic process"/>
    <property type="evidence" value="ECO:0007669"/>
    <property type="project" value="TreeGrafter"/>
</dbReference>
<feature type="domain" description="Exoribonuclease phosphorolytic" evidence="3">
    <location>
        <begin position="147"/>
        <end position="201"/>
    </location>
</feature>
<organism evidence="4 5">
    <name type="scientific">Entamoeba histolytica</name>
    <dbReference type="NCBI Taxonomy" id="5759"/>
    <lineage>
        <taxon>Eukaryota</taxon>
        <taxon>Amoebozoa</taxon>
        <taxon>Evosea</taxon>
        <taxon>Archamoebae</taxon>
        <taxon>Mastigamoebida</taxon>
        <taxon>Entamoebidae</taxon>
        <taxon>Entamoeba</taxon>
    </lineage>
</organism>
<dbReference type="VEuPathDB" id="AmoebaDB:EHI_040320"/>
<protein>
    <submittedName>
        <fullName evidence="4">3 exoribonuclease family protein</fullName>
    </submittedName>
</protein>
<dbReference type="InterPro" id="IPR001247">
    <property type="entry name" value="ExoRNase_PH_dom1"/>
</dbReference>
<dbReference type="InterPro" id="IPR027408">
    <property type="entry name" value="PNPase/RNase_PH_dom_sf"/>
</dbReference>
<dbReference type="GO" id="GO:0034475">
    <property type="term" value="P:U4 snRNA 3'-end processing"/>
    <property type="evidence" value="ECO:0007669"/>
    <property type="project" value="TreeGrafter"/>
</dbReference>
<dbReference type="Gene3D" id="3.30.230.70">
    <property type="entry name" value="GHMP Kinase, N-terminal domain"/>
    <property type="match status" value="1"/>
</dbReference>
<evidence type="ECO:0000259" key="2">
    <source>
        <dbReference type="Pfam" id="PF01138"/>
    </source>
</evidence>
<dbReference type="GO" id="GO:0000176">
    <property type="term" value="C:nuclear exosome (RNase complex)"/>
    <property type="evidence" value="ECO:0007669"/>
    <property type="project" value="TreeGrafter"/>
</dbReference>
<dbReference type="FunFam" id="3.30.230.70:FF:000052">
    <property type="entry name" value="Exosome complex exonuclease RRP41, putative"/>
    <property type="match status" value="1"/>
</dbReference>
<dbReference type="EMBL" id="BDEQ01000001">
    <property type="protein sequence ID" value="GAT95463.1"/>
    <property type="molecule type" value="Genomic_DNA"/>
</dbReference>
<dbReference type="SUPFAM" id="SSF54211">
    <property type="entry name" value="Ribosomal protein S5 domain 2-like"/>
    <property type="match status" value="1"/>
</dbReference>
<dbReference type="SUPFAM" id="SSF55666">
    <property type="entry name" value="Ribonuclease PH domain 2-like"/>
    <property type="match status" value="1"/>
</dbReference>
<evidence type="ECO:0000313" key="5">
    <source>
        <dbReference type="Proteomes" id="UP000078387"/>
    </source>
</evidence>
<dbReference type="PANTHER" id="PTHR11953:SF0">
    <property type="entry name" value="EXOSOME COMPLEX COMPONENT RRP41"/>
    <property type="match status" value="1"/>
</dbReference>
<dbReference type="Pfam" id="PF03725">
    <property type="entry name" value="RNase_PH_C"/>
    <property type="match status" value="1"/>
</dbReference>
<evidence type="ECO:0000313" key="4">
    <source>
        <dbReference type="EMBL" id="GAT95463.1"/>
    </source>
</evidence>
<gene>
    <name evidence="4" type="ORF">CL6EHI_040320</name>
</gene>
<dbReference type="PANTHER" id="PTHR11953">
    <property type="entry name" value="EXOSOME COMPLEX COMPONENT"/>
    <property type="match status" value="1"/>
</dbReference>
<sequence>MEYISPEGYRLDGRRTTEMRKCEMEINFLSTADGSARVRMGNTIVEAVVFGPLEGRRRNREGAELMVSYSQATFATRKRREQMHDRTMIETAELLKQMYEQIIITKLLPETMIDLRVQVMQDDGSVTAAVINACTLALIDAGIPMIDIVAAAEGGYIDGKMVVDMNKDEENVGTVFNVHTAIMQKSGAVALLQTEGKMPLQRLGDLLSIVEEGAKTIGIEMKKRIREYGNEVLSYQTI</sequence>
<dbReference type="InterPro" id="IPR036345">
    <property type="entry name" value="ExoRNase_PH_dom2_sf"/>
</dbReference>
<evidence type="ECO:0000256" key="1">
    <source>
        <dbReference type="ARBA" id="ARBA00006678"/>
    </source>
</evidence>
<feature type="domain" description="Exoribonuclease phosphorolytic" evidence="2">
    <location>
        <begin position="18"/>
        <end position="144"/>
    </location>
</feature>
<accession>A0A5K1VQK9</accession>